<dbReference type="CDD" id="cd05006">
    <property type="entry name" value="SIS_GmhA"/>
    <property type="match status" value="1"/>
</dbReference>
<evidence type="ECO:0000313" key="3">
    <source>
        <dbReference type="Proteomes" id="UP000177396"/>
    </source>
</evidence>
<proteinExistence type="predicted"/>
<gene>
    <name evidence="2" type="ORF">A2153_02160</name>
</gene>
<evidence type="ECO:0000313" key="2">
    <source>
        <dbReference type="EMBL" id="OGG00074.1"/>
    </source>
</evidence>
<sequence>MKPKNRLSSQAFIDDYIRGLKESLDRLPRDKIEEAIGIILEAYKRGRKIFVMGNGGSASNASHMACDLGKGTLRRVYDEREKRFRVISLTDNVALMTAFANDLSYSDVFVQQLRNLVEAEDVVIVLSGSGNSINVVRAVKYAKKKGAKTIGLLGFKTGGKLAAMVDCAIIADSLHYGQCEDIQLILDHIITSWIARVKQKML</sequence>
<dbReference type="GO" id="GO:1901135">
    <property type="term" value="P:carbohydrate derivative metabolic process"/>
    <property type="evidence" value="ECO:0007669"/>
    <property type="project" value="InterPro"/>
</dbReference>
<dbReference type="PANTHER" id="PTHR30390">
    <property type="entry name" value="SEDOHEPTULOSE 7-PHOSPHATE ISOMERASE / DNAA INITIATOR-ASSOCIATING FACTOR FOR REPLICATION INITIATION"/>
    <property type="match status" value="1"/>
</dbReference>
<comment type="caution">
    <text evidence="2">The sequence shown here is derived from an EMBL/GenBank/DDBJ whole genome shotgun (WGS) entry which is preliminary data.</text>
</comment>
<dbReference type="Pfam" id="PF13580">
    <property type="entry name" value="SIS_2"/>
    <property type="match status" value="1"/>
</dbReference>
<reference evidence="2 3" key="1">
    <citation type="journal article" date="2016" name="Nat. Commun.">
        <title>Thousands of microbial genomes shed light on interconnected biogeochemical processes in an aquifer system.</title>
        <authorList>
            <person name="Anantharaman K."/>
            <person name="Brown C.T."/>
            <person name="Hug L.A."/>
            <person name="Sharon I."/>
            <person name="Castelle C.J."/>
            <person name="Probst A.J."/>
            <person name="Thomas B.C."/>
            <person name="Singh A."/>
            <person name="Wilkins M.J."/>
            <person name="Karaoz U."/>
            <person name="Brodie E.L."/>
            <person name="Williams K.H."/>
            <person name="Hubbard S.S."/>
            <person name="Banfield J.F."/>
        </authorList>
    </citation>
    <scope>NUCLEOTIDE SEQUENCE [LARGE SCALE GENOMIC DNA]</scope>
</reference>
<dbReference type="SUPFAM" id="SSF53697">
    <property type="entry name" value="SIS domain"/>
    <property type="match status" value="1"/>
</dbReference>
<dbReference type="InterPro" id="IPR001347">
    <property type="entry name" value="SIS_dom"/>
</dbReference>
<evidence type="ECO:0000259" key="1">
    <source>
        <dbReference type="PROSITE" id="PS51464"/>
    </source>
</evidence>
<dbReference type="InterPro" id="IPR050099">
    <property type="entry name" value="SIS_GmhA/DiaA_subfam"/>
</dbReference>
<dbReference type="PANTHER" id="PTHR30390:SF8">
    <property type="entry name" value="SUGAR ISOMERASE (SIS)"/>
    <property type="match status" value="1"/>
</dbReference>
<dbReference type="Proteomes" id="UP000177396">
    <property type="component" value="Unassembled WGS sequence"/>
</dbReference>
<dbReference type="EMBL" id="MFJB01000035">
    <property type="protein sequence ID" value="OGG00074.1"/>
    <property type="molecule type" value="Genomic_DNA"/>
</dbReference>
<accession>A0A1F5YJ06</accession>
<name>A0A1F5YJ06_9BACT</name>
<feature type="domain" description="SIS" evidence="1">
    <location>
        <begin position="39"/>
        <end position="200"/>
    </location>
</feature>
<organism evidence="2 3">
    <name type="scientific">Candidatus Gottesmanbacteria bacterium RBG_16_38_7b</name>
    <dbReference type="NCBI Taxonomy" id="1798372"/>
    <lineage>
        <taxon>Bacteria</taxon>
        <taxon>Candidatus Gottesmaniibacteriota</taxon>
    </lineage>
</organism>
<dbReference type="InterPro" id="IPR046348">
    <property type="entry name" value="SIS_dom_sf"/>
</dbReference>
<dbReference type="PROSITE" id="PS51464">
    <property type="entry name" value="SIS"/>
    <property type="match status" value="1"/>
</dbReference>
<dbReference type="InterPro" id="IPR035461">
    <property type="entry name" value="GmhA/DiaA"/>
</dbReference>
<dbReference type="AlphaFoldDB" id="A0A1F5YJ06"/>
<dbReference type="Gene3D" id="3.40.50.10490">
    <property type="entry name" value="Glucose-6-phosphate isomerase like protein, domain 1"/>
    <property type="match status" value="1"/>
</dbReference>
<dbReference type="GO" id="GO:0097367">
    <property type="term" value="F:carbohydrate derivative binding"/>
    <property type="evidence" value="ECO:0007669"/>
    <property type="project" value="InterPro"/>
</dbReference>
<protein>
    <recommendedName>
        <fullName evidence="1">SIS domain-containing protein</fullName>
    </recommendedName>
</protein>